<proteinExistence type="predicted"/>
<evidence type="ECO:0000313" key="2">
    <source>
        <dbReference type="Proteomes" id="UP000586095"/>
    </source>
</evidence>
<name>A0A852R9N4_9MICO</name>
<organism evidence="1 2">
    <name type="scientific">Leucobacter aridicollis</name>
    <dbReference type="NCBI Taxonomy" id="283878"/>
    <lineage>
        <taxon>Bacteria</taxon>
        <taxon>Bacillati</taxon>
        <taxon>Actinomycetota</taxon>
        <taxon>Actinomycetes</taxon>
        <taxon>Micrococcales</taxon>
        <taxon>Microbacteriaceae</taxon>
        <taxon>Leucobacter</taxon>
    </lineage>
</organism>
<dbReference type="Proteomes" id="UP000586095">
    <property type="component" value="Unassembled WGS sequence"/>
</dbReference>
<sequence>MTTLYDAWEHADSMKIPVVRRKLTMNYGGWFPAQRLIILDIDLPQEFEMPILAHECDHAEHNDPPGHHHRFEARANLHSAQRLIDPREFDAQLAMTQDYDRICLELGVTREQFVAYNEERKRQREEALRFERLGDVVYLDPKMGEGQWAMRIGAAHG</sequence>
<dbReference type="AlphaFoldDB" id="A0A852R9N4"/>
<dbReference type="RefSeq" id="WP_185986370.1">
    <property type="nucleotide sequence ID" value="NZ_BAAALZ010000002.1"/>
</dbReference>
<reference evidence="1 2" key="1">
    <citation type="submission" date="2020-07" db="EMBL/GenBank/DDBJ databases">
        <title>Sequencing the genomes of 1000 actinobacteria strains.</title>
        <authorList>
            <person name="Klenk H.-P."/>
        </authorList>
    </citation>
    <scope>NUCLEOTIDE SEQUENCE [LARGE SCALE GENOMIC DNA]</scope>
    <source>
        <strain evidence="1 2">DSM 17380</strain>
    </source>
</reference>
<evidence type="ECO:0008006" key="3">
    <source>
        <dbReference type="Google" id="ProtNLM"/>
    </source>
</evidence>
<comment type="caution">
    <text evidence="1">The sequence shown here is derived from an EMBL/GenBank/DDBJ whole genome shotgun (WGS) entry which is preliminary data.</text>
</comment>
<dbReference type="EMBL" id="JACCBD010000001">
    <property type="protein sequence ID" value="NYD26026.1"/>
    <property type="molecule type" value="Genomic_DNA"/>
</dbReference>
<evidence type="ECO:0000313" key="1">
    <source>
        <dbReference type="EMBL" id="NYD26026.1"/>
    </source>
</evidence>
<keyword evidence="2" id="KW-1185">Reference proteome</keyword>
<protein>
    <recommendedName>
        <fullName evidence="3">IrrE N-terminal-like domain-containing protein</fullName>
    </recommendedName>
</protein>
<accession>A0A852R9N4</accession>
<gene>
    <name evidence="1" type="ORF">BJ960_000829</name>
</gene>